<evidence type="ECO:0008006" key="5">
    <source>
        <dbReference type="Google" id="ProtNLM"/>
    </source>
</evidence>
<evidence type="ECO:0000313" key="4">
    <source>
        <dbReference type="Proteomes" id="UP001500984"/>
    </source>
</evidence>
<dbReference type="Gene3D" id="3.40.190.170">
    <property type="entry name" value="Bacterial extracellular solute-binding protein, family 7"/>
    <property type="match status" value="1"/>
</dbReference>
<feature type="signal peptide" evidence="2">
    <location>
        <begin position="1"/>
        <end position="27"/>
    </location>
</feature>
<gene>
    <name evidence="3" type="ORF">GCM10009823_33240</name>
</gene>
<dbReference type="InterPro" id="IPR018389">
    <property type="entry name" value="DctP_fam"/>
</dbReference>
<name>A0ABN2X7Q1_9MICO</name>
<dbReference type="Proteomes" id="UP001500984">
    <property type="component" value="Unassembled WGS sequence"/>
</dbReference>
<accession>A0ABN2X7Q1</accession>
<proteinExistence type="predicted"/>
<dbReference type="Pfam" id="PF03480">
    <property type="entry name" value="DctP"/>
    <property type="match status" value="1"/>
</dbReference>
<dbReference type="InterPro" id="IPR038404">
    <property type="entry name" value="TRAP_DctP_sf"/>
</dbReference>
<comment type="caution">
    <text evidence="3">The sequence shown here is derived from an EMBL/GenBank/DDBJ whole genome shotgun (WGS) entry which is preliminary data.</text>
</comment>
<protein>
    <recommendedName>
        <fullName evidence="5">TRAP-type C4-dicarboxylate transport system, substrate-binding protein</fullName>
    </recommendedName>
</protein>
<sequence length="422" mass="44318">MTTVSRITSLSASVVSALLLSACAGSAGSGGGGGGEAGDGYEYGAEAAAVEAAIADLEPASVTYQIPATSLESPQAPMGVAYKEAVEEASGGKLTVELAFNQSIAPYAELHDALADGRVDMAFTLPTYEPDRFPAVNAVNDLLVGQAASPFEGDLLANLLAYDLAWQSPEVLSEYEELGLTPFTPVSATSAYYSVCTEPSTEDEDWSGLQVRVGSQPQNELVGELGASPVSIAGVEAYEALQRGTVDCTLAVLSDVSQGGFFEVAGNLGYPTTTQFPRVSGAILQGSGVQNLPLAYQQILFDASTAAFQGGMETSIGSQAIALEEASEKGVTVEPLADDLQDRIAEANEARMQEVADSGVLGDEVLSRVDETAEFWTGKLEELGYTDQGDFAEFHDWYDPETDFTPLADALMERTLLEHRPS</sequence>
<evidence type="ECO:0000256" key="2">
    <source>
        <dbReference type="SAM" id="SignalP"/>
    </source>
</evidence>
<feature type="chain" id="PRO_5046694709" description="TRAP-type C4-dicarboxylate transport system, substrate-binding protein" evidence="2">
    <location>
        <begin position="28"/>
        <end position="422"/>
    </location>
</feature>
<dbReference type="PANTHER" id="PTHR33376">
    <property type="match status" value="1"/>
</dbReference>
<evidence type="ECO:0000256" key="1">
    <source>
        <dbReference type="ARBA" id="ARBA00022729"/>
    </source>
</evidence>
<dbReference type="PANTHER" id="PTHR33376:SF5">
    <property type="entry name" value="EXTRACYTOPLASMIC SOLUTE RECEPTOR PROTEIN"/>
    <property type="match status" value="1"/>
</dbReference>
<evidence type="ECO:0000313" key="3">
    <source>
        <dbReference type="EMBL" id="GAA2106807.1"/>
    </source>
</evidence>
<keyword evidence="1 2" id="KW-0732">Signal</keyword>
<keyword evidence="4" id="KW-1185">Reference proteome</keyword>
<dbReference type="RefSeq" id="WP_344338692.1">
    <property type="nucleotide sequence ID" value="NZ_BAAAPZ010000019.1"/>
</dbReference>
<reference evidence="3 4" key="1">
    <citation type="journal article" date="2019" name="Int. J. Syst. Evol. Microbiol.">
        <title>The Global Catalogue of Microorganisms (GCM) 10K type strain sequencing project: providing services to taxonomists for standard genome sequencing and annotation.</title>
        <authorList>
            <consortium name="The Broad Institute Genomics Platform"/>
            <consortium name="The Broad Institute Genome Sequencing Center for Infectious Disease"/>
            <person name="Wu L."/>
            <person name="Ma J."/>
        </authorList>
    </citation>
    <scope>NUCLEOTIDE SEQUENCE [LARGE SCALE GENOMIC DNA]</scope>
    <source>
        <strain evidence="3 4">JCM 15900</strain>
    </source>
</reference>
<organism evidence="3 4">
    <name type="scientific">Brevibacterium salitolerans</name>
    <dbReference type="NCBI Taxonomy" id="1403566"/>
    <lineage>
        <taxon>Bacteria</taxon>
        <taxon>Bacillati</taxon>
        <taxon>Actinomycetota</taxon>
        <taxon>Actinomycetes</taxon>
        <taxon>Micrococcales</taxon>
        <taxon>Brevibacteriaceae</taxon>
        <taxon>Brevibacterium</taxon>
    </lineage>
</organism>
<dbReference type="EMBL" id="BAAAPZ010000019">
    <property type="protein sequence ID" value="GAA2106807.1"/>
    <property type="molecule type" value="Genomic_DNA"/>
</dbReference>
<dbReference type="PROSITE" id="PS51257">
    <property type="entry name" value="PROKAR_LIPOPROTEIN"/>
    <property type="match status" value="1"/>
</dbReference>